<dbReference type="KEGG" id="csl:COCSUDRAFT_57969"/>
<reference evidence="1 2" key="1">
    <citation type="journal article" date="2012" name="Genome Biol.">
        <title>The genome of the polar eukaryotic microalga coccomyxa subellipsoidea reveals traits of cold adaptation.</title>
        <authorList>
            <person name="Blanc G."/>
            <person name="Agarkova I."/>
            <person name="Grimwood J."/>
            <person name="Kuo A."/>
            <person name="Brueggeman A."/>
            <person name="Dunigan D."/>
            <person name="Gurnon J."/>
            <person name="Ladunga I."/>
            <person name="Lindquist E."/>
            <person name="Lucas S."/>
            <person name="Pangilinan J."/>
            <person name="Proschold T."/>
            <person name="Salamov A."/>
            <person name="Schmutz J."/>
            <person name="Weeks D."/>
            <person name="Yamada T."/>
            <person name="Claverie J.M."/>
            <person name="Grigoriev I."/>
            <person name="Van Etten J."/>
            <person name="Lomsadze A."/>
            <person name="Borodovsky M."/>
        </authorList>
    </citation>
    <scope>NUCLEOTIDE SEQUENCE [LARGE SCALE GENOMIC DNA]</scope>
    <source>
        <strain evidence="1 2">C-169</strain>
    </source>
</reference>
<evidence type="ECO:0000313" key="2">
    <source>
        <dbReference type="Proteomes" id="UP000007264"/>
    </source>
</evidence>
<dbReference type="InterPro" id="IPR038765">
    <property type="entry name" value="Papain-like_cys_pep_sf"/>
</dbReference>
<gene>
    <name evidence="1" type="ORF">COCSUDRAFT_57969</name>
</gene>
<name>I0YPD1_COCSC</name>
<dbReference type="GeneID" id="17038226"/>
<dbReference type="Proteomes" id="UP000007264">
    <property type="component" value="Unassembled WGS sequence"/>
</dbReference>
<evidence type="ECO:0000313" key="1">
    <source>
        <dbReference type="EMBL" id="EIE20250.1"/>
    </source>
</evidence>
<keyword evidence="2" id="KW-1185">Reference proteome</keyword>
<proteinExistence type="predicted"/>
<dbReference type="OrthoDB" id="10352864at2759"/>
<dbReference type="Gene3D" id="3.90.1720.10">
    <property type="entry name" value="endopeptidase domain like (from Nostoc punctiforme)"/>
    <property type="match status" value="1"/>
</dbReference>
<dbReference type="RefSeq" id="XP_005644794.1">
    <property type="nucleotide sequence ID" value="XM_005644737.1"/>
</dbReference>
<sequence>MSSCSQIRTGPGAKGLLLCHADAVPATDSPDSQPVVTLTRLSEELKSGEVSFAVVRKLALPLSTAEKQRVRDFANRNVGRRMNERANIFMADPNDSRLQRFNCLAPVFGGNFERFFCSEFVAQMLVVAGRVHRKSATVALDFLPNNSDGRVLRAPIALQCPPSRVSSAFARTSSPSKMQVQSYARASLNV</sequence>
<dbReference type="EMBL" id="AGSI01000016">
    <property type="protein sequence ID" value="EIE20250.1"/>
    <property type="molecule type" value="Genomic_DNA"/>
</dbReference>
<organism evidence="1 2">
    <name type="scientific">Coccomyxa subellipsoidea (strain C-169)</name>
    <name type="common">Green microalga</name>
    <dbReference type="NCBI Taxonomy" id="574566"/>
    <lineage>
        <taxon>Eukaryota</taxon>
        <taxon>Viridiplantae</taxon>
        <taxon>Chlorophyta</taxon>
        <taxon>core chlorophytes</taxon>
        <taxon>Trebouxiophyceae</taxon>
        <taxon>Trebouxiophyceae incertae sedis</taxon>
        <taxon>Coccomyxaceae</taxon>
        <taxon>Coccomyxa</taxon>
        <taxon>Coccomyxa subellipsoidea</taxon>
    </lineage>
</organism>
<dbReference type="AlphaFoldDB" id="I0YPD1"/>
<comment type="caution">
    <text evidence="1">The sequence shown here is derived from an EMBL/GenBank/DDBJ whole genome shotgun (WGS) entry which is preliminary data.</text>
</comment>
<accession>I0YPD1</accession>
<protein>
    <submittedName>
        <fullName evidence="1">Uncharacterized protein</fullName>
    </submittedName>
</protein>
<dbReference type="SUPFAM" id="SSF54001">
    <property type="entry name" value="Cysteine proteinases"/>
    <property type="match status" value="1"/>
</dbReference>